<dbReference type="AlphaFoldDB" id="A0A0W0ZUR9"/>
<feature type="domain" description="YheO-like" evidence="1">
    <location>
        <begin position="6"/>
        <end position="109"/>
    </location>
</feature>
<dbReference type="Pfam" id="PF08348">
    <property type="entry name" value="PAS_6"/>
    <property type="match status" value="1"/>
</dbReference>
<reference evidence="3 4" key="1">
    <citation type="submission" date="2015-11" db="EMBL/GenBank/DDBJ databases">
        <title>Genomic analysis of 38 Legionella species identifies large and diverse effector repertoires.</title>
        <authorList>
            <person name="Burstein D."/>
            <person name="Amaro F."/>
            <person name="Zusman T."/>
            <person name="Lifshitz Z."/>
            <person name="Cohen O."/>
            <person name="Gilbert J.A."/>
            <person name="Pupko T."/>
            <person name="Shuman H.A."/>
            <person name="Segal G."/>
        </authorList>
    </citation>
    <scope>NUCLEOTIDE SEQUENCE [LARGE SCALE GENOMIC DNA]</scope>
    <source>
        <strain evidence="3 4">ATCC 49180</strain>
    </source>
</reference>
<sequence length="204" mass="23527">MKKVIKNFLPAAEAIQRLLYPYAEVIVHDVKQNKIVAIYNPFSKRRAGDASQLDQDDLQLLNDCVGPYEKTNWNGNKIKSVSSMIRDENHNVVGMLCINLDVSVMEKFNESLQQFLQCAQLIAKPEPLFKDDWQERVNTYINHYLNEHQLLLDSLNRKEKQALIDHLYTIGAFSGKNAAQYIAQILNVSRATIYNYLHRSEGEK</sequence>
<dbReference type="PATRIC" id="fig|40335.7.peg.361"/>
<dbReference type="PANTHER" id="PTHR35568:SF1">
    <property type="entry name" value="TRANSCRIPTIONAL REGULATOR DAUR"/>
    <property type="match status" value="1"/>
</dbReference>
<dbReference type="EMBL" id="LNZA01000001">
    <property type="protein sequence ID" value="KTD72499.1"/>
    <property type="molecule type" value="Genomic_DNA"/>
</dbReference>
<name>A0A0W0ZUR9_9GAMM</name>
<evidence type="ECO:0000313" key="4">
    <source>
        <dbReference type="Proteomes" id="UP000054693"/>
    </source>
</evidence>
<evidence type="ECO:0000259" key="1">
    <source>
        <dbReference type="Pfam" id="PF08348"/>
    </source>
</evidence>
<proteinExistence type="predicted"/>
<accession>A0A0W0ZUR9</accession>
<gene>
    <name evidence="3" type="ORF">Ltuc_0346</name>
</gene>
<protein>
    <submittedName>
        <fullName evidence="3">YheO-like PAS domain protein</fullName>
    </submittedName>
</protein>
<dbReference type="Pfam" id="PF13309">
    <property type="entry name" value="HTH_22"/>
    <property type="match status" value="1"/>
</dbReference>
<comment type="caution">
    <text evidence="3">The sequence shown here is derived from an EMBL/GenBank/DDBJ whole genome shotgun (WGS) entry which is preliminary data.</text>
</comment>
<evidence type="ECO:0000313" key="3">
    <source>
        <dbReference type="EMBL" id="KTD72499.1"/>
    </source>
</evidence>
<dbReference type="InterPro" id="IPR039445">
    <property type="entry name" value="DauR-like_HTH"/>
</dbReference>
<dbReference type="Proteomes" id="UP000054693">
    <property type="component" value="Unassembled WGS sequence"/>
</dbReference>
<dbReference type="InterPro" id="IPR013559">
    <property type="entry name" value="YheO"/>
</dbReference>
<evidence type="ECO:0000259" key="2">
    <source>
        <dbReference type="Pfam" id="PF13309"/>
    </source>
</evidence>
<keyword evidence="4" id="KW-1185">Reference proteome</keyword>
<dbReference type="STRING" id="40335.Ltuc_0346"/>
<feature type="domain" description="Transcriptional regulator DauR-like HTH" evidence="2">
    <location>
        <begin position="137"/>
        <end position="197"/>
    </location>
</feature>
<dbReference type="PANTHER" id="PTHR35568">
    <property type="entry name" value="TRANSCRIPTIONAL REGULATOR DAUR"/>
    <property type="match status" value="1"/>
</dbReference>
<organism evidence="3 4">
    <name type="scientific">Legionella tucsonensis</name>
    <dbReference type="NCBI Taxonomy" id="40335"/>
    <lineage>
        <taxon>Bacteria</taxon>
        <taxon>Pseudomonadati</taxon>
        <taxon>Pseudomonadota</taxon>
        <taxon>Gammaproteobacteria</taxon>
        <taxon>Legionellales</taxon>
        <taxon>Legionellaceae</taxon>
        <taxon>Legionella</taxon>
    </lineage>
</organism>
<dbReference type="InterPro" id="IPR039446">
    <property type="entry name" value="DauR-like"/>
</dbReference>
<dbReference type="RefSeq" id="WP_058519639.1">
    <property type="nucleotide sequence ID" value="NZ_CAAAIP010000010.1"/>
</dbReference>
<dbReference type="OrthoDB" id="9796595at2"/>